<keyword evidence="6" id="KW-1185">Reference proteome</keyword>
<dbReference type="GO" id="GO:0016758">
    <property type="term" value="F:hexosyltransferase activity"/>
    <property type="evidence" value="ECO:0007669"/>
    <property type="project" value="InterPro"/>
</dbReference>
<dbReference type="SUPFAM" id="SSF53756">
    <property type="entry name" value="UDP-Glycosyltransferase/glycogen phosphorylase"/>
    <property type="match status" value="1"/>
</dbReference>
<evidence type="ECO:0000313" key="6">
    <source>
        <dbReference type="Proteomes" id="UP000290408"/>
    </source>
</evidence>
<keyword evidence="3" id="KW-0808">Transferase</keyword>
<reference evidence="5 6" key="1">
    <citation type="submission" date="2019-02" db="EMBL/GenBank/DDBJ databases">
        <title>Genomic data mining of an Antarctic deep-sea actinobacterium, Janibacterlimosus P3-3-X1.</title>
        <authorList>
            <person name="Liao L."/>
            <person name="Chen B."/>
        </authorList>
    </citation>
    <scope>NUCLEOTIDE SEQUENCE [LARGE SCALE GENOMIC DNA]</scope>
    <source>
        <strain evidence="5 6">P3-3-X1</strain>
    </source>
</reference>
<organism evidence="5 6">
    <name type="scientific">Janibacter limosus</name>
    <dbReference type="NCBI Taxonomy" id="53458"/>
    <lineage>
        <taxon>Bacteria</taxon>
        <taxon>Bacillati</taxon>
        <taxon>Actinomycetota</taxon>
        <taxon>Actinomycetes</taxon>
        <taxon>Micrococcales</taxon>
        <taxon>Intrasporangiaceae</taxon>
        <taxon>Janibacter</taxon>
    </lineage>
</organism>
<dbReference type="EMBL" id="CP036164">
    <property type="protein sequence ID" value="QBF46109.1"/>
    <property type="molecule type" value="Genomic_DNA"/>
</dbReference>
<dbReference type="InterPro" id="IPR050519">
    <property type="entry name" value="Glycosyltransf_28_UgtP"/>
</dbReference>
<name>A0A4P6MSW8_9MICO</name>
<dbReference type="KEGG" id="jli:EXU32_07465"/>
<comment type="similarity">
    <text evidence="1">Belongs to the glycosyltransferase 28 family.</text>
</comment>
<feature type="domain" description="Diacylglycerol glucosyltransferase N-terminal" evidence="4">
    <location>
        <begin position="117"/>
        <end position="181"/>
    </location>
</feature>
<dbReference type="PANTHER" id="PTHR43025">
    <property type="entry name" value="MONOGALACTOSYLDIACYLGLYCEROL SYNTHASE"/>
    <property type="match status" value="1"/>
</dbReference>
<evidence type="ECO:0000259" key="4">
    <source>
        <dbReference type="Pfam" id="PF06925"/>
    </source>
</evidence>
<proteinExistence type="inferred from homology"/>
<dbReference type="OrthoDB" id="9810950at2"/>
<dbReference type="Proteomes" id="UP000290408">
    <property type="component" value="Chromosome"/>
</dbReference>
<dbReference type="GO" id="GO:0009247">
    <property type="term" value="P:glycolipid biosynthetic process"/>
    <property type="evidence" value="ECO:0007669"/>
    <property type="project" value="InterPro"/>
</dbReference>
<dbReference type="GO" id="GO:0016020">
    <property type="term" value="C:membrane"/>
    <property type="evidence" value="ECO:0007669"/>
    <property type="project" value="GOC"/>
</dbReference>
<gene>
    <name evidence="5" type="ORF">EXU32_07465</name>
</gene>
<dbReference type="Gene3D" id="3.40.50.2000">
    <property type="entry name" value="Glycogen Phosphorylase B"/>
    <property type="match status" value="1"/>
</dbReference>
<keyword evidence="2" id="KW-0328">Glycosyltransferase</keyword>
<dbReference type="Pfam" id="PF06925">
    <property type="entry name" value="MGDG_synth"/>
    <property type="match status" value="1"/>
</dbReference>
<dbReference type="PANTHER" id="PTHR43025:SF3">
    <property type="entry name" value="MONOGALACTOSYLDIACYLGLYCEROL SYNTHASE 1, CHLOROPLASTIC"/>
    <property type="match status" value="1"/>
</dbReference>
<dbReference type="AlphaFoldDB" id="A0A4P6MSW8"/>
<evidence type="ECO:0000256" key="3">
    <source>
        <dbReference type="ARBA" id="ARBA00022679"/>
    </source>
</evidence>
<evidence type="ECO:0000256" key="2">
    <source>
        <dbReference type="ARBA" id="ARBA00022676"/>
    </source>
</evidence>
<evidence type="ECO:0000313" key="5">
    <source>
        <dbReference type="EMBL" id="QBF46109.1"/>
    </source>
</evidence>
<protein>
    <submittedName>
        <fullName evidence="5">Galactosyldiacylglycerol synthase</fullName>
    </submittedName>
</protein>
<accession>A0A4P6MSW8</accession>
<dbReference type="InterPro" id="IPR009695">
    <property type="entry name" value="Diacylglyc_glucosyltr_N"/>
</dbReference>
<evidence type="ECO:0000256" key="1">
    <source>
        <dbReference type="ARBA" id="ARBA00006962"/>
    </source>
</evidence>
<sequence length="372" mass="38787">MDNDKARGPRQHALVVTGSYGAGHDSAAHEIGQRLDEAGWRSETIDIADLYPWGLGHLMRRAYFRQLESAPRTWSLLLRALDARSGRPSAAGRAACGMSGRLPAGRVAAAVGPETGFVISTHPFASQALGLLRRSGRLAVPAITYLTDPSVHPLWISSGVDQHLALHGTAAEQARALGARDVRLIAPLTPRVAPRDGGEGSRLRAALGLAPDTTLALISSGSEGAGDVRTSALDVRATGTAVPVVLCGHNERLRSSLEAEPGVVALGWVDGLTDVIRGADCLIQNSGGFTTLEALSLGTPLITYRPLPGHGETSSSALLREGLAPWPRSVPELGAAILAGTPVAAEGIGRQWAQRISLVDVLDPGRAFGLAS</sequence>